<keyword evidence="5" id="KW-1185">Reference proteome</keyword>
<sequence length="729" mass="82248">MASNSKPKKKGPLRSWFRRVFSSLSSARCARDNEPTAQGLQTHVPNPSLPDNLRGLTLPPEEEFHVPVVGLQRRYTGATVEDVASSTGPSTSTSMFSRARNFNVGGNIQIDIDSSQHVHNGQDKSIDGMVSDVLRPVSSADPLSCVAKGWKKLLKNIASNAFYDSGARFDPPKCDEDTRVEVISEIMDWIGNREGPKRLLCMTGAAGAGKSALQQTIAERCANSEILGCAIFFSSQDPTRNNLSRIVPTIAFQLGQHDPRLQDYIRKAIEKDPPIFTRTIRTQMDRLVIQPFKQLRANRGFDPSGFPHAVLIDGLDECSGEEKQAELLSTIKHCFLDNDLPFRIFIASRPEWAIRSALNPETQGYLHPLVYHIQLSDKYDATDDIRRYLWRRLQDIGSRSHDPRARSRLWPTVEDIEKLVIAASGQFVYAATVVKYVSERRSSPLDRLQMVVDWTPDKGQLARPFEALDVLYAGILSAAKELYEAVDTNRGRNFLLLLRAHQINSDLRVGTQQGSQSFNENLNLERNDHEVLVSDLHSLVVFHLQPDFSETFITMHFYHRSFSEFLDSEARSKNLFVPQIQVQAYVWETVMQRINRAFIEPSGTWATSGTTLDESALEVLGFYSNKGEILSCQQILALANNADGWRFFDQMVPVFPLPENSLEFLTMIYVILQRLKNELKEPGLADALKPYYAKWRKLIKALIPEGEEEGYALPPEESEDGEREEGEEA</sequence>
<evidence type="ECO:0000313" key="4">
    <source>
        <dbReference type="EMBL" id="KAJ2926014.1"/>
    </source>
</evidence>
<accession>A0A9W8J242</accession>
<dbReference type="AlphaFoldDB" id="A0A9W8J242"/>
<evidence type="ECO:0000259" key="3">
    <source>
        <dbReference type="Pfam" id="PF24883"/>
    </source>
</evidence>
<dbReference type="PANTHER" id="PTHR10039:SF17">
    <property type="entry name" value="FUNGAL STAND N-TERMINAL GOODBYE DOMAIN-CONTAINING PROTEIN-RELATED"/>
    <property type="match status" value="1"/>
</dbReference>
<dbReference type="Pfam" id="PF24883">
    <property type="entry name" value="NPHP3_N"/>
    <property type="match status" value="1"/>
</dbReference>
<protein>
    <recommendedName>
        <fullName evidence="3">Nephrocystin 3-like N-terminal domain-containing protein</fullName>
    </recommendedName>
</protein>
<proteinExistence type="predicted"/>
<feature type="region of interest" description="Disordered" evidence="2">
    <location>
        <begin position="32"/>
        <end position="52"/>
    </location>
</feature>
<dbReference type="Gene3D" id="3.40.50.300">
    <property type="entry name" value="P-loop containing nucleotide triphosphate hydrolases"/>
    <property type="match status" value="1"/>
</dbReference>
<dbReference type="Proteomes" id="UP001140091">
    <property type="component" value="Unassembled WGS sequence"/>
</dbReference>
<feature type="region of interest" description="Disordered" evidence="2">
    <location>
        <begin position="708"/>
        <end position="729"/>
    </location>
</feature>
<keyword evidence="1" id="KW-0677">Repeat</keyword>
<dbReference type="SUPFAM" id="SSF52540">
    <property type="entry name" value="P-loop containing nucleoside triphosphate hydrolases"/>
    <property type="match status" value="1"/>
</dbReference>
<evidence type="ECO:0000256" key="2">
    <source>
        <dbReference type="SAM" id="MobiDB-lite"/>
    </source>
</evidence>
<dbReference type="EMBL" id="JANBPK010001091">
    <property type="protein sequence ID" value="KAJ2926014.1"/>
    <property type="molecule type" value="Genomic_DNA"/>
</dbReference>
<feature type="compositionally biased region" description="Polar residues" evidence="2">
    <location>
        <begin position="35"/>
        <end position="45"/>
    </location>
</feature>
<dbReference type="InterPro" id="IPR027417">
    <property type="entry name" value="P-loop_NTPase"/>
</dbReference>
<feature type="domain" description="Nephrocystin 3-like N-terminal" evidence="3">
    <location>
        <begin position="185"/>
        <end position="349"/>
    </location>
</feature>
<evidence type="ECO:0000313" key="5">
    <source>
        <dbReference type="Proteomes" id="UP001140091"/>
    </source>
</evidence>
<dbReference type="PANTHER" id="PTHR10039">
    <property type="entry name" value="AMELOGENIN"/>
    <property type="match status" value="1"/>
</dbReference>
<organism evidence="4 5">
    <name type="scientific">Candolleomyces eurysporus</name>
    <dbReference type="NCBI Taxonomy" id="2828524"/>
    <lineage>
        <taxon>Eukaryota</taxon>
        <taxon>Fungi</taxon>
        <taxon>Dikarya</taxon>
        <taxon>Basidiomycota</taxon>
        <taxon>Agaricomycotina</taxon>
        <taxon>Agaricomycetes</taxon>
        <taxon>Agaricomycetidae</taxon>
        <taxon>Agaricales</taxon>
        <taxon>Agaricineae</taxon>
        <taxon>Psathyrellaceae</taxon>
        <taxon>Candolleomyces</taxon>
    </lineage>
</organism>
<evidence type="ECO:0000256" key="1">
    <source>
        <dbReference type="ARBA" id="ARBA00022737"/>
    </source>
</evidence>
<dbReference type="InterPro" id="IPR056884">
    <property type="entry name" value="NPHP3-like_N"/>
</dbReference>
<gene>
    <name evidence="4" type="ORF">H1R20_g11086</name>
</gene>
<comment type="caution">
    <text evidence="4">The sequence shown here is derived from an EMBL/GenBank/DDBJ whole genome shotgun (WGS) entry which is preliminary data.</text>
</comment>
<feature type="non-terminal residue" evidence="4">
    <location>
        <position position="1"/>
    </location>
</feature>
<name>A0A9W8J242_9AGAR</name>
<reference evidence="4" key="1">
    <citation type="submission" date="2022-06" db="EMBL/GenBank/DDBJ databases">
        <title>Genome Sequence of Candolleomyces eurysporus.</title>
        <authorList>
            <person name="Buettner E."/>
        </authorList>
    </citation>
    <scope>NUCLEOTIDE SEQUENCE</scope>
    <source>
        <strain evidence="4">VTCC 930004</strain>
    </source>
</reference>